<reference evidence="1 2" key="1">
    <citation type="submission" date="2023-06" db="EMBL/GenBank/DDBJ databases">
        <title>Identification and characterization of antibiotic-resistant Gram-negative bacteria.</title>
        <authorList>
            <person name="Cho G.-S."/>
            <person name="Lee J."/>
            <person name="Tai E."/>
            <person name="Jeong S."/>
            <person name="Kim I."/>
            <person name="Kim B.-E."/>
            <person name="Jeong M.-I."/>
            <person name="Oh K.-K."/>
            <person name="Franz C.M.A.P."/>
        </authorList>
    </citation>
    <scope>NUCLEOTIDE SEQUENCE [LARGE SCALE GENOMIC DNA]</scope>
    <source>
        <strain evidence="1 2">V106_12</strain>
    </source>
</reference>
<dbReference type="AlphaFoldDB" id="A0AAP4D233"/>
<dbReference type="Proteomes" id="UP001223214">
    <property type="component" value="Unassembled WGS sequence"/>
</dbReference>
<evidence type="ECO:0000313" key="1">
    <source>
        <dbReference type="EMBL" id="MDK9362789.1"/>
    </source>
</evidence>
<comment type="caution">
    <text evidence="1">The sequence shown here is derived from an EMBL/GenBank/DDBJ whole genome shotgun (WGS) entry which is preliminary data.</text>
</comment>
<keyword evidence="2" id="KW-1185">Reference proteome</keyword>
<evidence type="ECO:0000313" key="2">
    <source>
        <dbReference type="Proteomes" id="UP001223214"/>
    </source>
</evidence>
<dbReference type="InterPro" id="IPR051220">
    <property type="entry name" value="TFA_Chaperone"/>
</dbReference>
<proteinExistence type="predicted"/>
<dbReference type="Pfam" id="PF02413">
    <property type="entry name" value="Caudo_TAP"/>
    <property type="match status" value="1"/>
</dbReference>
<gene>
    <name evidence="1" type="ORF">QQF32_06245</name>
</gene>
<dbReference type="EMBL" id="JASSOM010000045">
    <property type="protein sequence ID" value="MDK9362789.1"/>
    <property type="molecule type" value="Genomic_DNA"/>
</dbReference>
<accession>A0AAP4D233</accession>
<organism evidence="1 2">
    <name type="scientific">Lelliottia wanjuensis</name>
    <dbReference type="NCBI Taxonomy" id="3050585"/>
    <lineage>
        <taxon>Bacteria</taxon>
        <taxon>Pseudomonadati</taxon>
        <taxon>Pseudomonadota</taxon>
        <taxon>Gammaproteobacteria</taxon>
        <taxon>Enterobacterales</taxon>
        <taxon>Enterobacteriaceae</taxon>
        <taxon>Lelliottia</taxon>
    </lineage>
</organism>
<sequence>MQLKQLSFYEPEVKEAENILYLKDEDGNDWYASQEKFSAAKLKIAFTDDGIIRTADYDASALWPVNMAVAEVTTKSVPEGFNIDGGWMFDGKKIIPAPVDHIARAEANKQSLLQLAAQSIAPLQDAVELELASEEEIALLTAWKKYRVMLNRLDTSVAPDINWPEVPSDVA</sequence>
<dbReference type="RefSeq" id="WP_285148250.1">
    <property type="nucleotide sequence ID" value="NZ_JASSOM010000045.1"/>
</dbReference>
<dbReference type="InterPro" id="IPR003458">
    <property type="entry name" value="Phage_T4_Gp38_tail_assem"/>
</dbReference>
<name>A0AAP4D233_9ENTR</name>
<dbReference type="PANTHER" id="PTHR34413">
    <property type="entry name" value="PROPHAGE TAIL FIBER ASSEMBLY PROTEIN HOMOLOG TFAE-RELATED-RELATED"/>
    <property type="match status" value="1"/>
</dbReference>
<protein>
    <submittedName>
        <fullName evidence="1">Tail fiber assembly protein</fullName>
    </submittedName>
</protein>
<dbReference type="PANTHER" id="PTHR34413:SF2">
    <property type="entry name" value="PROPHAGE TAIL FIBER ASSEMBLY PROTEIN HOMOLOG TFAE-RELATED"/>
    <property type="match status" value="1"/>
</dbReference>